<dbReference type="PANTHER" id="PTHR33164:SF89">
    <property type="entry name" value="MARR FAMILY REGULATORY PROTEIN"/>
    <property type="match status" value="1"/>
</dbReference>
<sequence length="178" mass="19387">MTSQAAEGRYDEEPVRTEGDFGWQLGVLLSTYHGVIAPLLGDLPHAMRGYQILSTVAHGDQPTQSALAAYLGIDRTVMTYLIDDLVQAGLVERRQSPTDRRARKIVVTPAGAKTLAELERLVSSAEDTLLGALDPAQRQVFRDLLRTVACGARRIEPQADPCVAAEHVLSDAAPSRRR</sequence>
<dbReference type="PANTHER" id="PTHR33164">
    <property type="entry name" value="TRANSCRIPTIONAL REGULATOR, MARR FAMILY"/>
    <property type="match status" value="1"/>
</dbReference>
<dbReference type="InterPro" id="IPR039422">
    <property type="entry name" value="MarR/SlyA-like"/>
</dbReference>
<dbReference type="Pfam" id="PF12802">
    <property type="entry name" value="MarR_2"/>
    <property type="match status" value="1"/>
</dbReference>
<dbReference type="InterPro" id="IPR036388">
    <property type="entry name" value="WH-like_DNA-bd_sf"/>
</dbReference>
<dbReference type="PRINTS" id="PR00598">
    <property type="entry name" value="HTHMARR"/>
</dbReference>
<reference evidence="2 3" key="1">
    <citation type="submission" date="2024-10" db="EMBL/GenBank/DDBJ databases">
        <authorList>
            <person name="Topkara A.R."/>
            <person name="Saygin H."/>
        </authorList>
    </citation>
    <scope>NUCLEOTIDE SEQUENCE [LARGE SCALE GENOMIC DNA]</scope>
    <source>
        <strain evidence="2 3">M3C6</strain>
    </source>
</reference>
<dbReference type="PROSITE" id="PS50995">
    <property type="entry name" value="HTH_MARR_2"/>
    <property type="match status" value="1"/>
</dbReference>
<gene>
    <name evidence="2" type="ORF">ACFLIM_07555</name>
</gene>
<accession>A0ABW7A6R7</accession>
<keyword evidence="3" id="KW-1185">Reference proteome</keyword>
<dbReference type="EMBL" id="JBICRM010000004">
    <property type="protein sequence ID" value="MFG1703032.1"/>
    <property type="molecule type" value="Genomic_DNA"/>
</dbReference>
<dbReference type="Gene3D" id="1.10.10.10">
    <property type="entry name" value="Winged helix-like DNA-binding domain superfamily/Winged helix DNA-binding domain"/>
    <property type="match status" value="1"/>
</dbReference>
<evidence type="ECO:0000313" key="3">
    <source>
        <dbReference type="Proteomes" id="UP001603978"/>
    </source>
</evidence>
<dbReference type="SUPFAM" id="SSF46785">
    <property type="entry name" value="Winged helix' DNA-binding domain"/>
    <property type="match status" value="1"/>
</dbReference>
<evidence type="ECO:0000259" key="1">
    <source>
        <dbReference type="PROSITE" id="PS50995"/>
    </source>
</evidence>
<organism evidence="2 3">
    <name type="scientific">Nonomuraea marmarensis</name>
    <dbReference type="NCBI Taxonomy" id="3351344"/>
    <lineage>
        <taxon>Bacteria</taxon>
        <taxon>Bacillati</taxon>
        <taxon>Actinomycetota</taxon>
        <taxon>Actinomycetes</taxon>
        <taxon>Streptosporangiales</taxon>
        <taxon>Streptosporangiaceae</taxon>
        <taxon>Nonomuraea</taxon>
    </lineage>
</organism>
<comment type="caution">
    <text evidence="2">The sequence shown here is derived from an EMBL/GenBank/DDBJ whole genome shotgun (WGS) entry which is preliminary data.</text>
</comment>
<dbReference type="InterPro" id="IPR036390">
    <property type="entry name" value="WH_DNA-bd_sf"/>
</dbReference>
<dbReference type="Proteomes" id="UP001603978">
    <property type="component" value="Unassembled WGS sequence"/>
</dbReference>
<feature type="domain" description="HTH marR-type" evidence="1">
    <location>
        <begin position="1"/>
        <end position="150"/>
    </location>
</feature>
<dbReference type="RefSeq" id="WP_393163371.1">
    <property type="nucleotide sequence ID" value="NZ_JBICRM010000004.1"/>
</dbReference>
<name>A0ABW7A6R7_9ACTN</name>
<dbReference type="InterPro" id="IPR000835">
    <property type="entry name" value="HTH_MarR-typ"/>
</dbReference>
<evidence type="ECO:0000313" key="2">
    <source>
        <dbReference type="EMBL" id="MFG1703032.1"/>
    </source>
</evidence>
<proteinExistence type="predicted"/>
<protein>
    <submittedName>
        <fullName evidence="2">MarR family winged helix-turn-helix transcriptional regulator</fullName>
    </submittedName>
</protein>
<dbReference type="SMART" id="SM00347">
    <property type="entry name" value="HTH_MARR"/>
    <property type="match status" value="1"/>
</dbReference>